<accession>A0A8J2KFU0</accession>
<comment type="caution">
    <text evidence="1">The sequence shown here is derived from an EMBL/GenBank/DDBJ whole genome shotgun (WGS) entry which is preliminary data.</text>
</comment>
<gene>
    <name evidence="1" type="ORF">AFUS01_LOCUS26385</name>
</gene>
<keyword evidence="2" id="KW-1185">Reference proteome</keyword>
<dbReference type="EMBL" id="CAJVCH010351817">
    <property type="protein sequence ID" value="CAG7815722.1"/>
    <property type="molecule type" value="Genomic_DNA"/>
</dbReference>
<organism evidence="1 2">
    <name type="scientific">Allacma fusca</name>
    <dbReference type="NCBI Taxonomy" id="39272"/>
    <lineage>
        <taxon>Eukaryota</taxon>
        <taxon>Metazoa</taxon>
        <taxon>Ecdysozoa</taxon>
        <taxon>Arthropoda</taxon>
        <taxon>Hexapoda</taxon>
        <taxon>Collembola</taxon>
        <taxon>Symphypleona</taxon>
        <taxon>Sminthuridae</taxon>
        <taxon>Allacma</taxon>
    </lineage>
</organism>
<name>A0A8J2KFU0_9HEXA</name>
<dbReference type="AlphaFoldDB" id="A0A8J2KFU0"/>
<evidence type="ECO:0000313" key="2">
    <source>
        <dbReference type="Proteomes" id="UP000708208"/>
    </source>
</evidence>
<dbReference type="Proteomes" id="UP000708208">
    <property type="component" value="Unassembled WGS sequence"/>
</dbReference>
<evidence type="ECO:0000313" key="1">
    <source>
        <dbReference type="EMBL" id="CAG7815722.1"/>
    </source>
</evidence>
<protein>
    <submittedName>
        <fullName evidence="1">Uncharacterized protein</fullName>
    </submittedName>
</protein>
<proteinExistence type="predicted"/>
<sequence length="131" mass="14739">MDCGPKRGALGVYLSAADLKCLNKCKRRRFTPLNWKKRENKSKKEKGLPYRILYGRRAGTCVPSIAPLSGTHCNLSLLHPKFSTEITTHKMDIGFRKGVCVASDLELDGTHFFEGETLGTDLQDKQLRKTQ</sequence>
<reference evidence="1" key="1">
    <citation type="submission" date="2021-06" db="EMBL/GenBank/DDBJ databases">
        <authorList>
            <person name="Hodson N. C."/>
            <person name="Mongue J. A."/>
            <person name="Jaron S. K."/>
        </authorList>
    </citation>
    <scope>NUCLEOTIDE SEQUENCE</scope>
</reference>